<dbReference type="Proteomes" id="UP000176778">
    <property type="component" value="Unassembled WGS sequence"/>
</dbReference>
<gene>
    <name evidence="2" type="ORF">A2Y68_01840</name>
</gene>
<organism evidence="2 3">
    <name type="scientific">Candidatus Woesebacteria bacterium RBG_13_46_13</name>
    <dbReference type="NCBI Taxonomy" id="1802479"/>
    <lineage>
        <taxon>Bacteria</taxon>
        <taxon>Candidatus Woeseibacteriota</taxon>
    </lineage>
</organism>
<evidence type="ECO:0000256" key="1">
    <source>
        <dbReference type="SAM" id="Phobius"/>
    </source>
</evidence>
<proteinExistence type="predicted"/>
<evidence type="ECO:0000313" key="3">
    <source>
        <dbReference type="Proteomes" id="UP000176778"/>
    </source>
</evidence>
<dbReference type="AlphaFoldDB" id="A0A1F7X4X6"/>
<keyword evidence="1" id="KW-0472">Membrane</keyword>
<reference evidence="2 3" key="1">
    <citation type="journal article" date="2016" name="Nat. Commun.">
        <title>Thousands of microbial genomes shed light on interconnected biogeochemical processes in an aquifer system.</title>
        <authorList>
            <person name="Anantharaman K."/>
            <person name="Brown C.T."/>
            <person name="Hug L.A."/>
            <person name="Sharon I."/>
            <person name="Castelle C.J."/>
            <person name="Probst A.J."/>
            <person name="Thomas B.C."/>
            <person name="Singh A."/>
            <person name="Wilkins M.J."/>
            <person name="Karaoz U."/>
            <person name="Brodie E.L."/>
            <person name="Williams K.H."/>
            <person name="Hubbard S.S."/>
            <person name="Banfield J.F."/>
        </authorList>
    </citation>
    <scope>NUCLEOTIDE SEQUENCE [LARGE SCALE GENOMIC DNA]</scope>
</reference>
<accession>A0A1F7X4X6</accession>
<keyword evidence="1" id="KW-0812">Transmembrane</keyword>
<sequence>MKHLADIELGPLRGFGPLGNPEGTGVATFSKFISTMIGLMTIIAIIWFTFVLFTGAIAMISAGGDKQALESARKRIINGLIGLVVVIAAIFILDLVGNIFGIPNILNFGQLFEQIQQ</sequence>
<evidence type="ECO:0000313" key="2">
    <source>
        <dbReference type="EMBL" id="OGM10160.1"/>
    </source>
</evidence>
<name>A0A1F7X4X6_9BACT</name>
<comment type="caution">
    <text evidence="2">The sequence shown here is derived from an EMBL/GenBank/DDBJ whole genome shotgun (WGS) entry which is preliminary data.</text>
</comment>
<feature type="transmembrane region" description="Helical" evidence="1">
    <location>
        <begin position="36"/>
        <end position="60"/>
    </location>
</feature>
<dbReference type="STRING" id="1802479.A2Y68_01840"/>
<keyword evidence="1" id="KW-1133">Transmembrane helix</keyword>
<dbReference type="EMBL" id="MGFR01000001">
    <property type="protein sequence ID" value="OGM10160.1"/>
    <property type="molecule type" value="Genomic_DNA"/>
</dbReference>
<feature type="transmembrane region" description="Helical" evidence="1">
    <location>
        <begin position="80"/>
        <end position="102"/>
    </location>
</feature>
<protein>
    <submittedName>
        <fullName evidence="2">Uncharacterized protein</fullName>
    </submittedName>
</protein>